<dbReference type="Proteomes" id="UP000217258">
    <property type="component" value="Chromosome II"/>
</dbReference>
<feature type="domain" description="SWIM-type" evidence="4">
    <location>
        <begin position="91"/>
        <end position="125"/>
    </location>
</feature>
<accession>A0ABM6N7R2</accession>
<name>A0ABM6N7R2_9GAMM</name>
<dbReference type="SMART" id="SM00490">
    <property type="entry name" value="HELICc"/>
    <property type="match status" value="1"/>
</dbReference>
<dbReference type="Pfam" id="PF00271">
    <property type="entry name" value="Helicase_C"/>
    <property type="match status" value="1"/>
</dbReference>
<dbReference type="Gene3D" id="3.40.50.300">
    <property type="entry name" value="P-loop containing nucleotide triphosphate hydrolases"/>
    <property type="match status" value="1"/>
</dbReference>
<evidence type="ECO:0000259" key="5">
    <source>
        <dbReference type="PROSITE" id="PS51192"/>
    </source>
</evidence>
<organism evidence="7 8">
    <name type="scientific">Pseudoalteromonas issachenkonii</name>
    <dbReference type="NCBI Taxonomy" id="152297"/>
    <lineage>
        <taxon>Bacteria</taxon>
        <taxon>Pseudomonadati</taxon>
        <taxon>Pseudomonadota</taxon>
        <taxon>Gammaproteobacteria</taxon>
        <taxon>Alteromonadales</taxon>
        <taxon>Pseudoalteromonadaceae</taxon>
        <taxon>Pseudoalteromonas</taxon>
    </lineage>
</organism>
<dbReference type="PROSITE" id="PS50966">
    <property type="entry name" value="ZF_SWIM"/>
    <property type="match status" value="1"/>
</dbReference>
<evidence type="ECO:0000259" key="6">
    <source>
        <dbReference type="PROSITE" id="PS51194"/>
    </source>
</evidence>
<dbReference type="PROSITE" id="PS51194">
    <property type="entry name" value="HELICASE_CTER"/>
    <property type="match status" value="1"/>
</dbReference>
<keyword evidence="3" id="KW-0863">Zinc-finger</keyword>
<dbReference type="InterPro" id="IPR038718">
    <property type="entry name" value="SNF2-like_sf"/>
</dbReference>
<protein>
    <recommendedName>
        <fullName evidence="9">Non-specific serine/threonine protein kinase</fullName>
    </recommendedName>
</protein>
<keyword evidence="3" id="KW-0479">Metal-binding</keyword>
<dbReference type="Gene3D" id="3.40.50.10810">
    <property type="entry name" value="Tandem AAA-ATPase domain"/>
    <property type="match status" value="1"/>
</dbReference>
<keyword evidence="2" id="KW-0067">ATP-binding</keyword>
<dbReference type="EMBL" id="CP011031">
    <property type="protein sequence ID" value="ATC92212.1"/>
    <property type="molecule type" value="Genomic_DNA"/>
</dbReference>
<keyword evidence="3" id="KW-0862">Zinc</keyword>
<dbReference type="InterPro" id="IPR027417">
    <property type="entry name" value="P-loop_NTPase"/>
</dbReference>
<proteinExistence type="predicted"/>
<dbReference type="Pfam" id="PF00176">
    <property type="entry name" value="SNF2-rel_dom"/>
    <property type="match status" value="1"/>
</dbReference>
<sequence length="1058" mass="120253">MFLNFNTLSDMSANLSKNDLMAIFEEIKNEQATQFPLSERFIKKLFKPAVLAKGKSYYKNGQISWLEHNADFSVVDSTVQGDKGIAFNQRIEISKLPTGYSVDTHCTCNVKTKCRHLAAILLKLKIEHSGEYGEDYFINDWFSELSALKNTDQAQPSQVLLFVLDIENNKVFLTPKIANYDKNNNYALGRNLTEQQLNSFVTPSDLLESDFRLYSWIRSQNAVGNIELKGQWGFNALQQLLATDRLFLQRSRVPIKAQPGLPLNFVWEKQKEVTQLKIHLDQIPNWALIKTTPPIYLDLDKYKLGRIRTPLSADEIAHLQTIPALHDTNFDRIYKQLADNFGVGVIPHPTNTPSTPVKSLSNAILKVSMSGSVMAISLSFKYKNKNYLAGTAPAKLINSAFENTVTNELVNLGFDFCKGGLHSEFIFSQESAIHLHWLVHEVLPSFKQRGWQVSMSKVNVADTKSQISLHVNRAAGHQMHSKVMLNDTKVATLLNVNNKLYESLNRQSELFYYYPVGRQFGVIDKAAFNLLIEFKLRFEFIKTRDEFNIPLSYLPELVQHTAINVELHDPSLERYLDELNNDALLSPNTAIHGLHDSVVLREYQQEGVAWLNFLKRNQLGGILADDMGLGKTLQVIAYLASSYNTPQAGPTLIVCPTSLVSNWQNEITKFAKSLKVTTIFGAHRNDSLQHLAQAQCILTTYPLLKRDIAYYSPLYFENIILDEAQYIKNDTAQVSRLVKRLNADFKLCLSGTPIENNLFELKSLLDFAMPSLLGSQAHFKQHFQGPIERESNIERAEQLKALIMPFILRRTKAQVAQELPQKTELIKEFEFEPKQKDMYQGITRALEEKLIDLFAEQGVQKSKLAFLEALLKLRQICCHPKLIEPETEAASAKLEWLSSHLPLMLSLGRKVIIFSQFTSALDLIAERLNELNINFSMLTGQTRHRDKVIDEFTSGNTSVFLISLKAGGTGLNLTQADTVIHFDPWWNPAVEKQATDRAYRIGQTNPVFVYKLIMANSIEQKVFQMQQDKQALVDALFTEKSMSFTQFDEQQMLSLIKS</sequence>
<dbReference type="SUPFAM" id="SSF52540">
    <property type="entry name" value="P-loop containing nucleoside triphosphate hydrolases"/>
    <property type="match status" value="2"/>
</dbReference>
<dbReference type="InterPro" id="IPR007527">
    <property type="entry name" value="Znf_SWIM"/>
</dbReference>
<dbReference type="SMART" id="SM00487">
    <property type="entry name" value="DEXDc"/>
    <property type="match status" value="1"/>
</dbReference>
<keyword evidence="1" id="KW-0378">Hydrolase</keyword>
<evidence type="ECO:0008006" key="9">
    <source>
        <dbReference type="Google" id="ProtNLM"/>
    </source>
</evidence>
<dbReference type="InterPro" id="IPR049730">
    <property type="entry name" value="SNF2/RAD54-like_C"/>
</dbReference>
<dbReference type="InterPro" id="IPR001650">
    <property type="entry name" value="Helicase_C-like"/>
</dbReference>
<keyword evidence="8" id="KW-1185">Reference proteome</keyword>
<evidence type="ECO:0000256" key="2">
    <source>
        <dbReference type="ARBA" id="ARBA00022806"/>
    </source>
</evidence>
<dbReference type="PANTHER" id="PTHR10799">
    <property type="entry name" value="SNF2/RAD54 HELICASE FAMILY"/>
    <property type="match status" value="1"/>
</dbReference>
<evidence type="ECO:0000313" key="8">
    <source>
        <dbReference type="Proteomes" id="UP000217258"/>
    </source>
</evidence>
<evidence type="ECO:0000256" key="3">
    <source>
        <dbReference type="PROSITE-ProRule" id="PRU00325"/>
    </source>
</evidence>
<dbReference type="InterPro" id="IPR014001">
    <property type="entry name" value="Helicase_ATP-bd"/>
</dbReference>
<dbReference type="PROSITE" id="PS51192">
    <property type="entry name" value="HELICASE_ATP_BIND_1"/>
    <property type="match status" value="1"/>
</dbReference>
<evidence type="ECO:0000259" key="4">
    <source>
        <dbReference type="PROSITE" id="PS50966"/>
    </source>
</evidence>
<keyword evidence="2" id="KW-0547">Nucleotide-binding</keyword>
<reference evidence="7 8" key="1">
    <citation type="submission" date="2015-06" db="EMBL/GenBank/DDBJ databases">
        <authorList>
            <person name="Xie B.-B."/>
            <person name="Rong J.-C."/>
            <person name="Qin Q.-L."/>
            <person name="Zhang Y.-Z."/>
        </authorList>
    </citation>
    <scope>NUCLEOTIDE SEQUENCE [LARGE SCALE GENOMIC DNA]</scope>
    <source>
        <strain evidence="7 8">KMM 3549</strain>
    </source>
</reference>
<feature type="domain" description="Helicase ATP-binding" evidence="5">
    <location>
        <begin position="612"/>
        <end position="771"/>
    </location>
</feature>
<evidence type="ECO:0000313" key="7">
    <source>
        <dbReference type="EMBL" id="ATC92212.1"/>
    </source>
</evidence>
<feature type="domain" description="Helicase C-terminal" evidence="6">
    <location>
        <begin position="899"/>
        <end position="1043"/>
    </location>
</feature>
<dbReference type="InterPro" id="IPR000330">
    <property type="entry name" value="SNF2_N"/>
</dbReference>
<dbReference type="CDD" id="cd18012">
    <property type="entry name" value="DEXQc_arch_SWI2_SNF2"/>
    <property type="match status" value="1"/>
</dbReference>
<gene>
    <name evidence="7" type="ORF">PISS_b0006</name>
</gene>
<dbReference type="CDD" id="cd18793">
    <property type="entry name" value="SF2_C_SNF"/>
    <property type="match status" value="1"/>
</dbReference>
<keyword evidence="2" id="KW-0347">Helicase</keyword>
<evidence type="ECO:0000256" key="1">
    <source>
        <dbReference type="ARBA" id="ARBA00022801"/>
    </source>
</evidence>